<comment type="caution">
    <text evidence="2">The sequence shown here is derived from an EMBL/GenBank/DDBJ whole genome shotgun (WGS) entry which is preliminary data.</text>
</comment>
<proteinExistence type="predicted"/>
<evidence type="ECO:0000313" key="3">
    <source>
        <dbReference type="Proteomes" id="UP000735302"/>
    </source>
</evidence>
<dbReference type="Proteomes" id="UP000735302">
    <property type="component" value="Unassembled WGS sequence"/>
</dbReference>
<evidence type="ECO:0000313" key="2">
    <source>
        <dbReference type="EMBL" id="GFO12683.1"/>
    </source>
</evidence>
<protein>
    <submittedName>
        <fullName evidence="2">Uncharacterized protein</fullName>
    </submittedName>
</protein>
<gene>
    <name evidence="2" type="ORF">PoB_003918800</name>
</gene>
<accession>A0AAV4AZD7</accession>
<dbReference type="AlphaFoldDB" id="A0AAV4AZD7"/>
<reference evidence="2 3" key="1">
    <citation type="journal article" date="2021" name="Elife">
        <title>Chloroplast acquisition without the gene transfer in kleptoplastic sea slugs, Plakobranchus ocellatus.</title>
        <authorList>
            <person name="Maeda T."/>
            <person name="Takahashi S."/>
            <person name="Yoshida T."/>
            <person name="Shimamura S."/>
            <person name="Takaki Y."/>
            <person name="Nagai Y."/>
            <person name="Toyoda A."/>
            <person name="Suzuki Y."/>
            <person name="Arimoto A."/>
            <person name="Ishii H."/>
            <person name="Satoh N."/>
            <person name="Nishiyama T."/>
            <person name="Hasebe M."/>
            <person name="Maruyama T."/>
            <person name="Minagawa J."/>
            <person name="Obokata J."/>
            <person name="Shigenobu S."/>
        </authorList>
    </citation>
    <scope>NUCLEOTIDE SEQUENCE [LARGE SCALE GENOMIC DNA]</scope>
</reference>
<dbReference type="EMBL" id="BLXT01004445">
    <property type="protein sequence ID" value="GFO12683.1"/>
    <property type="molecule type" value="Genomic_DNA"/>
</dbReference>
<keyword evidence="3" id="KW-1185">Reference proteome</keyword>
<evidence type="ECO:0000256" key="1">
    <source>
        <dbReference type="SAM" id="MobiDB-lite"/>
    </source>
</evidence>
<organism evidence="2 3">
    <name type="scientific">Plakobranchus ocellatus</name>
    <dbReference type="NCBI Taxonomy" id="259542"/>
    <lineage>
        <taxon>Eukaryota</taxon>
        <taxon>Metazoa</taxon>
        <taxon>Spiralia</taxon>
        <taxon>Lophotrochozoa</taxon>
        <taxon>Mollusca</taxon>
        <taxon>Gastropoda</taxon>
        <taxon>Heterobranchia</taxon>
        <taxon>Euthyneura</taxon>
        <taxon>Panpulmonata</taxon>
        <taxon>Sacoglossa</taxon>
        <taxon>Placobranchoidea</taxon>
        <taxon>Plakobranchidae</taxon>
        <taxon>Plakobranchus</taxon>
    </lineage>
</organism>
<feature type="region of interest" description="Disordered" evidence="1">
    <location>
        <begin position="69"/>
        <end position="101"/>
    </location>
</feature>
<sequence length="101" mass="11829">MPSTLSKAQRFHIECCDTTFFWGSLMCTYGTLKPVQKTENTKIRIPFTSELTFEIRYDYDQKKAQQQKLGRGFKDHKNVGQRKMASQPVDSLASKRSYRRL</sequence>
<name>A0AAV4AZD7_9GAST</name>